<evidence type="ECO:0000313" key="1">
    <source>
        <dbReference type="EnsemblPlants" id="PAC:32955556.CDS.1"/>
    </source>
</evidence>
<reference evidence="1" key="3">
    <citation type="submission" date="2020-12" db="UniProtKB">
        <authorList>
            <consortium name="EnsemblPlants"/>
        </authorList>
    </citation>
    <scope>IDENTIFICATION</scope>
</reference>
<reference evidence="1 2" key="1">
    <citation type="journal article" date="2008" name="Science">
        <title>The Physcomitrella genome reveals evolutionary insights into the conquest of land by plants.</title>
        <authorList>
            <person name="Rensing S."/>
            <person name="Lang D."/>
            <person name="Zimmer A."/>
            <person name="Terry A."/>
            <person name="Salamov A."/>
            <person name="Shapiro H."/>
            <person name="Nishiyama T."/>
            <person name="Perroud P.-F."/>
            <person name="Lindquist E."/>
            <person name="Kamisugi Y."/>
            <person name="Tanahashi T."/>
            <person name="Sakakibara K."/>
            <person name="Fujita T."/>
            <person name="Oishi K."/>
            <person name="Shin-I T."/>
            <person name="Kuroki Y."/>
            <person name="Toyoda A."/>
            <person name="Suzuki Y."/>
            <person name="Hashimoto A."/>
            <person name="Yamaguchi K."/>
            <person name="Sugano A."/>
            <person name="Kohara Y."/>
            <person name="Fujiyama A."/>
            <person name="Anterola A."/>
            <person name="Aoki S."/>
            <person name="Ashton N."/>
            <person name="Barbazuk W.B."/>
            <person name="Barker E."/>
            <person name="Bennetzen J."/>
            <person name="Bezanilla M."/>
            <person name="Blankenship R."/>
            <person name="Cho S.H."/>
            <person name="Dutcher S."/>
            <person name="Estelle M."/>
            <person name="Fawcett J.A."/>
            <person name="Gundlach H."/>
            <person name="Hanada K."/>
            <person name="Heyl A."/>
            <person name="Hicks K.A."/>
            <person name="Hugh J."/>
            <person name="Lohr M."/>
            <person name="Mayer K."/>
            <person name="Melkozernov A."/>
            <person name="Murata T."/>
            <person name="Nelson D."/>
            <person name="Pils B."/>
            <person name="Prigge M."/>
            <person name="Reiss B."/>
            <person name="Renner T."/>
            <person name="Rombauts S."/>
            <person name="Rushton P."/>
            <person name="Sanderfoot A."/>
            <person name="Schween G."/>
            <person name="Shiu S.-H."/>
            <person name="Stueber K."/>
            <person name="Theodoulou F.L."/>
            <person name="Tu H."/>
            <person name="Van de Peer Y."/>
            <person name="Verrier P.J."/>
            <person name="Waters E."/>
            <person name="Wood A."/>
            <person name="Yang L."/>
            <person name="Cove D."/>
            <person name="Cuming A."/>
            <person name="Hasebe M."/>
            <person name="Lucas S."/>
            <person name="Mishler D.B."/>
            <person name="Reski R."/>
            <person name="Grigoriev I."/>
            <person name="Quatrano R.S."/>
            <person name="Boore J.L."/>
        </authorList>
    </citation>
    <scope>NUCLEOTIDE SEQUENCE [LARGE SCALE GENOMIC DNA]</scope>
    <source>
        <strain evidence="1 2">cv. Gransden 2004</strain>
    </source>
</reference>
<evidence type="ECO:0000313" key="2">
    <source>
        <dbReference type="Proteomes" id="UP000006727"/>
    </source>
</evidence>
<proteinExistence type="predicted"/>
<organism evidence="1 2">
    <name type="scientific">Physcomitrium patens</name>
    <name type="common">Spreading-leaved earth moss</name>
    <name type="synonym">Physcomitrella patens</name>
    <dbReference type="NCBI Taxonomy" id="3218"/>
    <lineage>
        <taxon>Eukaryota</taxon>
        <taxon>Viridiplantae</taxon>
        <taxon>Streptophyta</taxon>
        <taxon>Embryophyta</taxon>
        <taxon>Bryophyta</taxon>
        <taxon>Bryophytina</taxon>
        <taxon>Bryopsida</taxon>
        <taxon>Funariidae</taxon>
        <taxon>Funariales</taxon>
        <taxon>Funariaceae</taxon>
        <taxon>Physcomitrium</taxon>
    </lineage>
</organism>
<sequence>MRMPGEDVVAGIRTPEDIDTVKYVPLHTYKELRENCDILEAHYKEMMVLPLCLTPVQCMMCLLDITPQLTVIPRFIIHHIWTPHLIAGHPL</sequence>
<dbReference type="SUPFAM" id="SSF56059">
    <property type="entry name" value="Glutathione synthetase ATP-binding domain-like"/>
    <property type="match status" value="1"/>
</dbReference>
<dbReference type="Gramene" id="Pp3c5_22980V3.2">
    <property type="protein sequence ID" value="PAC:32955556.CDS.1"/>
    <property type="gene ID" value="Pp3c5_22980"/>
</dbReference>
<dbReference type="Proteomes" id="UP000006727">
    <property type="component" value="Chromosome 5"/>
</dbReference>
<dbReference type="Gene3D" id="3.30.470.20">
    <property type="entry name" value="ATP-grasp fold, B domain"/>
    <property type="match status" value="1"/>
</dbReference>
<dbReference type="AlphaFoldDB" id="A0A7I3ZIA7"/>
<protein>
    <submittedName>
        <fullName evidence="1">Uncharacterized protein</fullName>
    </submittedName>
</protein>
<dbReference type="EnsemblPlants" id="Pp3c5_22980V3.2">
    <property type="protein sequence ID" value="PAC:32955556.CDS.1"/>
    <property type="gene ID" value="Pp3c5_22980"/>
</dbReference>
<keyword evidence="2" id="KW-1185">Reference proteome</keyword>
<accession>A0A7I3ZIA7</accession>
<name>A0A7I3ZIA7_PHYPA</name>
<dbReference type="EMBL" id="ABEU02000005">
    <property type="status" value="NOT_ANNOTATED_CDS"/>
    <property type="molecule type" value="Genomic_DNA"/>
</dbReference>
<dbReference type="InParanoid" id="A0A7I3ZIA7"/>
<reference evidence="1 2" key="2">
    <citation type="journal article" date="2018" name="Plant J.">
        <title>The Physcomitrella patens chromosome-scale assembly reveals moss genome structure and evolution.</title>
        <authorList>
            <person name="Lang D."/>
            <person name="Ullrich K.K."/>
            <person name="Murat F."/>
            <person name="Fuchs J."/>
            <person name="Jenkins J."/>
            <person name="Haas F.B."/>
            <person name="Piednoel M."/>
            <person name="Gundlach H."/>
            <person name="Van Bel M."/>
            <person name="Meyberg R."/>
            <person name="Vives C."/>
            <person name="Morata J."/>
            <person name="Symeonidi A."/>
            <person name="Hiss M."/>
            <person name="Muchero W."/>
            <person name="Kamisugi Y."/>
            <person name="Saleh O."/>
            <person name="Blanc G."/>
            <person name="Decker E.L."/>
            <person name="van Gessel N."/>
            <person name="Grimwood J."/>
            <person name="Hayes R.D."/>
            <person name="Graham S.W."/>
            <person name="Gunter L.E."/>
            <person name="McDaniel S.F."/>
            <person name="Hoernstein S.N.W."/>
            <person name="Larsson A."/>
            <person name="Li F.W."/>
            <person name="Perroud P.F."/>
            <person name="Phillips J."/>
            <person name="Ranjan P."/>
            <person name="Rokshar D.S."/>
            <person name="Rothfels C.J."/>
            <person name="Schneider L."/>
            <person name="Shu S."/>
            <person name="Stevenson D.W."/>
            <person name="Thummler F."/>
            <person name="Tillich M."/>
            <person name="Villarreal Aguilar J.C."/>
            <person name="Widiez T."/>
            <person name="Wong G.K."/>
            <person name="Wymore A."/>
            <person name="Zhang Y."/>
            <person name="Zimmer A.D."/>
            <person name="Quatrano R.S."/>
            <person name="Mayer K.F.X."/>
            <person name="Goodstein D."/>
            <person name="Casacuberta J.M."/>
            <person name="Vandepoele K."/>
            <person name="Reski R."/>
            <person name="Cuming A.C."/>
            <person name="Tuskan G.A."/>
            <person name="Maumus F."/>
            <person name="Salse J."/>
            <person name="Schmutz J."/>
            <person name="Rensing S.A."/>
        </authorList>
    </citation>
    <scope>NUCLEOTIDE SEQUENCE [LARGE SCALE GENOMIC DNA]</scope>
    <source>
        <strain evidence="1 2">cv. Gransden 2004</strain>
    </source>
</reference>